<evidence type="ECO:0000313" key="1">
    <source>
        <dbReference type="EMBL" id="CAB4885243.1"/>
    </source>
</evidence>
<name>A0A6J7F153_9ZZZZ</name>
<dbReference type="SMART" id="SM00855">
    <property type="entry name" value="PGAM"/>
    <property type="match status" value="1"/>
</dbReference>
<dbReference type="PANTHER" id="PTHR48100">
    <property type="entry name" value="BROAD-SPECIFICITY PHOSPHATASE YOR283W-RELATED"/>
    <property type="match status" value="1"/>
</dbReference>
<reference evidence="1" key="1">
    <citation type="submission" date="2020-05" db="EMBL/GenBank/DDBJ databases">
        <authorList>
            <person name="Chiriac C."/>
            <person name="Salcher M."/>
            <person name="Ghai R."/>
            <person name="Kavagutti S V."/>
        </authorList>
    </citation>
    <scope>NUCLEOTIDE SEQUENCE</scope>
</reference>
<dbReference type="AlphaFoldDB" id="A0A6J7F153"/>
<dbReference type="InterPro" id="IPR013078">
    <property type="entry name" value="His_Pase_superF_clade-1"/>
</dbReference>
<dbReference type="SUPFAM" id="SSF53254">
    <property type="entry name" value="Phosphoglycerate mutase-like"/>
    <property type="match status" value="1"/>
</dbReference>
<organism evidence="1">
    <name type="scientific">freshwater metagenome</name>
    <dbReference type="NCBI Taxonomy" id="449393"/>
    <lineage>
        <taxon>unclassified sequences</taxon>
        <taxon>metagenomes</taxon>
        <taxon>ecological metagenomes</taxon>
    </lineage>
</organism>
<protein>
    <submittedName>
        <fullName evidence="1">Unannotated protein</fullName>
    </submittedName>
</protein>
<dbReference type="Gene3D" id="3.40.50.1240">
    <property type="entry name" value="Phosphoglycerate mutase-like"/>
    <property type="match status" value="1"/>
</dbReference>
<dbReference type="InterPro" id="IPR050275">
    <property type="entry name" value="PGM_Phosphatase"/>
</dbReference>
<gene>
    <name evidence="1" type="ORF">UFOPK3376_02081</name>
</gene>
<dbReference type="InterPro" id="IPR029033">
    <property type="entry name" value="His_PPase_superfam"/>
</dbReference>
<proteinExistence type="predicted"/>
<dbReference type="GO" id="GO:0016791">
    <property type="term" value="F:phosphatase activity"/>
    <property type="evidence" value="ECO:0007669"/>
    <property type="project" value="TreeGrafter"/>
</dbReference>
<dbReference type="CDD" id="cd07067">
    <property type="entry name" value="HP_PGM_like"/>
    <property type="match status" value="1"/>
</dbReference>
<dbReference type="GO" id="GO:0005737">
    <property type="term" value="C:cytoplasm"/>
    <property type="evidence" value="ECO:0007669"/>
    <property type="project" value="TreeGrafter"/>
</dbReference>
<dbReference type="Pfam" id="PF00300">
    <property type="entry name" value="His_Phos_1"/>
    <property type="match status" value="1"/>
</dbReference>
<dbReference type="EMBL" id="CAFBLP010000057">
    <property type="protein sequence ID" value="CAB4885243.1"/>
    <property type="molecule type" value="Genomic_DNA"/>
</dbReference>
<dbReference type="PANTHER" id="PTHR48100:SF62">
    <property type="entry name" value="GLUCOSYL-3-PHOSPHOGLYCERATE PHOSPHATASE"/>
    <property type="match status" value="1"/>
</dbReference>
<accession>A0A6J7F153</accession>
<sequence>MLILVRHGRTAANAGGLLQGRSDLPLDEVGQEQVRKVAEAIGRVDLVISSSLARARATAAAFDAPHNIDDRWIELDFGVYDGMALSVVPAEAWSQWRSDASYAPPQGETMATLDERVRSACSEVFELARSQTVVVVSHVSPIKAAVAWALGGDITMSWRIHLDQAAVCRISCDASRPVVRSVNEVLYR</sequence>